<dbReference type="RefSeq" id="WP_073294798.1">
    <property type="nucleotide sequence ID" value="NZ_FQUF01000003.1"/>
</dbReference>
<feature type="transmembrane region" description="Helical" evidence="7">
    <location>
        <begin position="223"/>
        <end position="244"/>
    </location>
</feature>
<feature type="transmembrane region" description="Helical" evidence="7">
    <location>
        <begin position="130"/>
        <end position="150"/>
    </location>
</feature>
<feature type="transmembrane region" description="Helical" evidence="7">
    <location>
        <begin position="37"/>
        <end position="55"/>
    </location>
</feature>
<evidence type="ECO:0000256" key="3">
    <source>
        <dbReference type="ARBA" id="ARBA00022475"/>
    </source>
</evidence>
<keyword evidence="5 7" id="KW-1133">Transmembrane helix</keyword>
<sequence>MDQIEQFKKDNQKCLPGVLLTLVLAIVAKGLEFILPVDYIGASVIALFLGMIFNYFKPIESSQMESGVMFASKRILKFAIILLGASLNITTILEAGKFSLIVMVFTLIVAFGGGYLLGKLLGLDWRLSSLISSGTGICGGSAIAAVSPIIEAEDHQISYAISSTFIFDILMIILFPLFGRWLSLSDVAYGLWTGTAVNDTSSVVAAGYAFSEAAGDFATMVKLTRTLSIIPVAIIFSLIQVHLTKKKAATTEGHSTDVMGSLKNVFPWFILGFLAMALLNSVGFIPGVVSVIFKDASKFLMIMALGAIGLKTDLNEMKQSGIAPMVHGFLISLLVVIVSLIVQSFLGIV</sequence>
<dbReference type="GO" id="GO:0005886">
    <property type="term" value="C:plasma membrane"/>
    <property type="evidence" value="ECO:0007669"/>
    <property type="project" value="UniProtKB-SubCell"/>
</dbReference>
<keyword evidence="9" id="KW-1185">Reference proteome</keyword>
<keyword evidence="3" id="KW-1003">Cell membrane</keyword>
<evidence type="ECO:0000256" key="7">
    <source>
        <dbReference type="SAM" id="Phobius"/>
    </source>
</evidence>
<dbReference type="EMBL" id="FQUF01000003">
    <property type="protein sequence ID" value="SHE31751.1"/>
    <property type="molecule type" value="Genomic_DNA"/>
</dbReference>
<dbReference type="Proteomes" id="UP000184128">
    <property type="component" value="Unassembled WGS sequence"/>
</dbReference>
<evidence type="ECO:0000313" key="8">
    <source>
        <dbReference type="EMBL" id="SHE31751.1"/>
    </source>
</evidence>
<evidence type="ECO:0000256" key="6">
    <source>
        <dbReference type="ARBA" id="ARBA00023136"/>
    </source>
</evidence>
<dbReference type="OrthoDB" id="9811391at2"/>
<protein>
    <submittedName>
        <fullName evidence="8">Conserved hypothetical integral membrane protein</fullName>
    </submittedName>
</protein>
<gene>
    <name evidence="8" type="ORF">SAMN02745249_00185</name>
</gene>
<feature type="transmembrane region" description="Helical" evidence="7">
    <location>
        <begin position="265"/>
        <end position="285"/>
    </location>
</feature>
<name>A0A1M4SHS1_9LACT</name>
<feature type="transmembrane region" description="Helical" evidence="7">
    <location>
        <begin position="75"/>
        <end position="93"/>
    </location>
</feature>
<comment type="subcellular location">
    <subcellularLocation>
        <location evidence="1">Cell membrane</location>
        <topology evidence="1">Multi-pass membrane protein</topology>
    </subcellularLocation>
</comment>
<dbReference type="AlphaFoldDB" id="A0A1M4SHS1"/>
<feature type="transmembrane region" description="Helical" evidence="7">
    <location>
        <begin position="156"/>
        <end position="177"/>
    </location>
</feature>
<accession>A0A1M4SHS1</accession>
<keyword evidence="6 7" id="KW-0472">Membrane</keyword>
<comment type="similarity">
    <text evidence="2">Belongs to the UPF0324 family.</text>
</comment>
<feature type="transmembrane region" description="Helical" evidence="7">
    <location>
        <begin position="99"/>
        <end position="118"/>
    </location>
</feature>
<reference evidence="8 9" key="1">
    <citation type="submission" date="2016-11" db="EMBL/GenBank/DDBJ databases">
        <authorList>
            <person name="Jaros S."/>
            <person name="Januszkiewicz K."/>
            <person name="Wedrychowicz H."/>
        </authorList>
    </citation>
    <scope>NUCLEOTIDE SEQUENCE [LARGE SCALE GENOMIC DNA]</scope>
    <source>
        <strain evidence="8 9">DSM 15692</strain>
    </source>
</reference>
<feature type="transmembrane region" description="Helical" evidence="7">
    <location>
        <begin position="14"/>
        <end position="31"/>
    </location>
</feature>
<dbReference type="InterPro" id="IPR018383">
    <property type="entry name" value="UPF0324_pro"/>
</dbReference>
<proteinExistence type="inferred from homology"/>
<evidence type="ECO:0000256" key="2">
    <source>
        <dbReference type="ARBA" id="ARBA00007977"/>
    </source>
</evidence>
<dbReference type="PANTHER" id="PTHR30106:SF1">
    <property type="entry name" value="UPF0324 MEMBRANE PROTEIN FN0533"/>
    <property type="match status" value="1"/>
</dbReference>
<keyword evidence="4 7" id="KW-0812">Transmembrane</keyword>
<dbReference type="PANTHER" id="PTHR30106">
    <property type="entry name" value="INNER MEMBRANE PROTEIN YEIH-RELATED"/>
    <property type="match status" value="1"/>
</dbReference>
<dbReference type="Pfam" id="PF03601">
    <property type="entry name" value="Cons_hypoth698"/>
    <property type="match status" value="1"/>
</dbReference>
<feature type="transmembrane region" description="Helical" evidence="7">
    <location>
        <begin position="322"/>
        <end position="346"/>
    </location>
</feature>
<evidence type="ECO:0000256" key="1">
    <source>
        <dbReference type="ARBA" id="ARBA00004651"/>
    </source>
</evidence>
<evidence type="ECO:0000313" key="9">
    <source>
        <dbReference type="Proteomes" id="UP000184128"/>
    </source>
</evidence>
<dbReference type="STRING" id="1121025.SAMN02745249_00185"/>
<evidence type="ECO:0000256" key="4">
    <source>
        <dbReference type="ARBA" id="ARBA00022692"/>
    </source>
</evidence>
<organism evidence="8 9">
    <name type="scientific">Atopostipes suicloacalis DSM 15692</name>
    <dbReference type="NCBI Taxonomy" id="1121025"/>
    <lineage>
        <taxon>Bacteria</taxon>
        <taxon>Bacillati</taxon>
        <taxon>Bacillota</taxon>
        <taxon>Bacilli</taxon>
        <taxon>Lactobacillales</taxon>
        <taxon>Carnobacteriaceae</taxon>
        <taxon>Atopostipes</taxon>
    </lineage>
</organism>
<evidence type="ECO:0000256" key="5">
    <source>
        <dbReference type="ARBA" id="ARBA00022989"/>
    </source>
</evidence>